<protein>
    <submittedName>
        <fullName evidence="2">Type VII secretion system-associated protein</fullName>
    </submittedName>
</protein>
<comment type="caution">
    <text evidence="2">The sequence shown here is derived from an EMBL/GenBank/DDBJ whole genome shotgun (WGS) entry which is preliminary data.</text>
</comment>
<feature type="domain" description="SseB protein N-terminal" evidence="1">
    <location>
        <begin position="92"/>
        <end position="192"/>
    </location>
</feature>
<evidence type="ECO:0000313" key="3">
    <source>
        <dbReference type="Proteomes" id="UP001595839"/>
    </source>
</evidence>
<dbReference type="InterPro" id="IPR009839">
    <property type="entry name" value="SseB_N"/>
</dbReference>
<dbReference type="NCBIfam" id="NF033532">
    <property type="entry name" value="lone7para_assoc"/>
    <property type="match status" value="1"/>
</dbReference>
<sequence length="199" mass="20972">MSEAPERGSPEPADMLNGVPDDIKEAARLAPDHWFGMVDPGWRGEGTPPRWAVVGEWRTGVDGDIAEWQDNEDYRPSPMALGWPEPTDAVDAAVQLAATGYGPGDDVLRLLAPAEVSVLLGAGEQPLATRTSDGLPVVPVFTSEAQVRAVGALGSRTVPVADLVGQLPPEHQLYVNPTGVIGMVIETEQLRAAIASAPP</sequence>
<evidence type="ECO:0000259" key="1">
    <source>
        <dbReference type="Pfam" id="PF07179"/>
    </source>
</evidence>
<reference evidence="3" key="1">
    <citation type="journal article" date="2019" name="Int. J. Syst. Evol. Microbiol.">
        <title>The Global Catalogue of Microorganisms (GCM) 10K type strain sequencing project: providing services to taxonomists for standard genome sequencing and annotation.</title>
        <authorList>
            <consortium name="The Broad Institute Genomics Platform"/>
            <consortium name="The Broad Institute Genome Sequencing Center for Infectious Disease"/>
            <person name="Wu L."/>
            <person name="Ma J."/>
        </authorList>
    </citation>
    <scope>NUCLEOTIDE SEQUENCE [LARGE SCALE GENOMIC DNA]</scope>
    <source>
        <strain evidence="3">CGMCC 4.7177</strain>
    </source>
</reference>
<evidence type="ECO:0000313" key="2">
    <source>
        <dbReference type="EMBL" id="MFC4508310.1"/>
    </source>
</evidence>
<dbReference type="InterPro" id="IPR047659">
    <property type="entry name" value="T7SS_assoc"/>
</dbReference>
<dbReference type="RefSeq" id="WP_381169171.1">
    <property type="nucleotide sequence ID" value="NZ_JBHSFK010000075.1"/>
</dbReference>
<proteinExistence type="predicted"/>
<dbReference type="Pfam" id="PF07179">
    <property type="entry name" value="SseB"/>
    <property type="match status" value="1"/>
</dbReference>
<keyword evidence="3" id="KW-1185">Reference proteome</keyword>
<dbReference type="EMBL" id="JBHSFK010000075">
    <property type="protein sequence ID" value="MFC4508310.1"/>
    <property type="molecule type" value="Genomic_DNA"/>
</dbReference>
<organism evidence="2 3">
    <name type="scientific">Streptomyces vulcanius</name>
    <dbReference type="NCBI Taxonomy" id="1441876"/>
    <lineage>
        <taxon>Bacteria</taxon>
        <taxon>Bacillati</taxon>
        <taxon>Actinomycetota</taxon>
        <taxon>Actinomycetes</taxon>
        <taxon>Kitasatosporales</taxon>
        <taxon>Streptomycetaceae</taxon>
        <taxon>Streptomyces</taxon>
    </lineage>
</organism>
<dbReference type="Proteomes" id="UP001595839">
    <property type="component" value="Unassembled WGS sequence"/>
</dbReference>
<gene>
    <name evidence="2" type="ORF">ACFPIH_54535</name>
</gene>
<accession>A0ABV9BBG1</accession>
<name>A0ABV9BBG1_9ACTN</name>